<dbReference type="GO" id="GO:0016020">
    <property type="term" value="C:membrane"/>
    <property type="evidence" value="ECO:0007669"/>
    <property type="project" value="UniProtKB-SubCell"/>
</dbReference>
<evidence type="ECO:0000256" key="2">
    <source>
        <dbReference type="ARBA" id="ARBA00022729"/>
    </source>
</evidence>
<proteinExistence type="inferred from homology"/>
<protein>
    <recommendedName>
        <fullName evidence="6">Lipoprotein</fullName>
    </recommendedName>
</protein>
<keyword evidence="10" id="KW-1185">Reference proteome</keyword>
<dbReference type="PIRSF" id="PIRSF002854">
    <property type="entry name" value="MetQ"/>
    <property type="match status" value="1"/>
</dbReference>
<accession>A0A386H3J8</accession>
<evidence type="ECO:0000313" key="10">
    <source>
        <dbReference type="Proteomes" id="UP000266301"/>
    </source>
</evidence>
<organism evidence="9 10">
    <name type="scientific">Clostridium fermenticellae</name>
    <dbReference type="NCBI Taxonomy" id="2068654"/>
    <lineage>
        <taxon>Bacteria</taxon>
        <taxon>Bacillati</taxon>
        <taxon>Bacillota</taxon>
        <taxon>Clostridia</taxon>
        <taxon>Eubacteriales</taxon>
        <taxon>Clostridiaceae</taxon>
        <taxon>Clostridium</taxon>
    </lineage>
</organism>
<gene>
    <name evidence="9" type="ORF">D4Z93_06350</name>
</gene>
<evidence type="ECO:0000256" key="1">
    <source>
        <dbReference type="ARBA" id="ARBA00004635"/>
    </source>
</evidence>
<dbReference type="SUPFAM" id="SSF53850">
    <property type="entry name" value="Periplasmic binding protein-like II"/>
    <property type="match status" value="1"/>
</dbReference>
<keyword evidence="3" id="KW-0472">Membrane</keyword>
<dbReference type="CDD" id="cd13597">
    <property type="entry name" value="PBP2_lipoprotein_Tp32"/>
    <property type="match status" value="1"/>
</dbReference>
<evidence type="ECO:0000256" key="6">
    <source>
        <dbReference type="PIRNR" id="PIRNR002854"/>
    </source>
</evidence>
<feature type="signal peptide" evidence="8">
    <location>
        <begin position="1"/>
        <end position="33"/>
    </location>
</feature>
<reference evidence="9 10" key="1">
    <citation type="journal article" date="2019" name="Int. J. Syst. Evol. Microbiol.">
        <title>Clostridium fermenticellae sp. nov., isolated from the mud in a fermentation cellar for the production of the Chinese liquor, baijiu.</title>
        <authorList>
            <person name="Xu P.X."/>
            <person name="Chai L.J."/>
            <person name="Qiu T."/>
            <person name="Zhang X.J."/>
            <person name="Lu Z.M."/>
            <person name="Xiao C."/>
            <person name="Wang S.T."/>
            <person name="Shen C.H."/>
            <person name="Shi J.S."/>
            <person name="Xu Z.H."/>
        </authorList>
    </citation>
    <scope>NUCLEOTIDE SEQUENCE [LARGE SCALE GENOMIC DNA]</scope>
    <source>
        <strain evidence="9 10">JN500901</strain>
    </source>
</reference>
<dbReference type="Proteomes" id="UP000266301">
    <property type="component" value="Chromosome"/>
</dbReference>
<evidence type="ECO:0000256" key="4">
    <source>
        <dbReference type="ARBA" id="ARBA00023139"/>
    </source>
</evidence>
<dbReference type="PANTHER" id="PTHR30429:SF0">
    <property type="entry name" value="METHIONINE-BINDING LIPOPROTEIN METQ"/>
    <property type="match status" value="1"/>
</dbReference>
<feature type="lipid moiety-binding region" description="S-diacylglycerol cysteine" evidence="7">
    <location>
        <position position="23"/>
    </location>
</feature>
<comment type="similarity">
    <text evidence="6">Belongs to the nlpA lipoprotein family.</text>
</comment>
<evidence type="ECO:0000256" key="8">
    <source>
        <dbReference type="SAM" id="SignalP"/>
    </source>
</evidence>
<dbReference type="PANTHER" id="PTHR30429">
    <property type="entry name" value="D-METHIONINE-BINDING LIPOPROTEIN METQ"/>
    <property type="match status" value="1"/>
</dbReference>
<evidence type="ECO:0000313" key="9">
    <source>
        <dbReference type="EMBL" id="AYD40158.1"/>
    </source>
</evidence>
<dbReference type="Gene3D" id="3.40.190.10">
    <property type="entry name" value="Periplasmic binding protein-like II"/>
    <property type="match status" value="2"/>
</dbReference>
<dbReference type="KEGG" id="cfer:D4Z93_06350"/>
<dbReference type="PROSITE" id="PS51257">
    <property type="entry name" value="PROKAR_LIPOPROTEIN"/>
    <property type="match status" value="1"/>
</dbReference>
<dbReference type="InterPro" id="IPR004872">
    <property type="entry name" value="Lipoprotein_NlpA"/>
</dbReference>
<dbReference type="AlphaFoldDB" id="A0A386H3J8"/>
<keyword evidence="2 8" id="KW-0732">Signal</keyword>
<comment type="subcellular location">
    <subcellularLocation>
        <location evidence="1">Membrane</location>
        <topology evidence="1">Lipid-anchor</topology>
    </subcellularLocation>
</comment>
<dbReference type="Pfam" id="PF03180">
    <property type="entry name" value="Lipoprotein_9"/>
    <property type="match status" value="1"/>
</dbReference>
<keyword evidence="5 6" id="KW-0449">Lipoprotein</keyword>
<keyword evidence="4" id="KW-0564">Palmitate</keyword>
<name>A0A386H3J8_9CLOT</name>
<feature type="chain" id="PRO_5039715962" description="Lipoprotein" evidence="8">
    <location>
        <begin position="34"/>
        <end position="273"/>
    </location>
</feature>
<sequence length="273" mass="30270">MKKFQKIGALVLTASLLISVVGCSSSSSSKSTASDDKKTIIVGDTPVPATEVLKKIEPILAKKGYKLQIKEFTDYVTPNTALANKEIDANLYQHIPYLENFNKQKHTDLTYTAKVFIAPMAVYSKKVKKLDELRNGAVIAVPNDPTNEARALKLLQKAGLIKLKGNDTVTKIDITENKKNIQIKELDAPQLPRALNDVDASVINTNYALQANLNPTKNSIYTEDKTSSYVNILAVRKEDKDKPYIKALSEALNSPELKKFIQEKYKGTLIPTF</sequence>
<evidence type="ECO:0000256" key="5">
    <source>
        <dbReference type="ARBA" id="ARBA00023288"/>
    </source>
</evidence>
<dbReference type="RefSeq" id="WP_119971447.1">
    <property type="nucleotide sequence ID" value="NZ_CP032416.1"/>
</dbReference>
<evidence type="ECO:0000256" key="7">
    <source>
        <dbReference type="PIRSR" id="PIRSR002854-1"/>
    </source>
</evidence>
<evidence type="ECO:0000256" key="3">
    <source>
        <dbReference type="ARBA" id="ARBA00023136"/>
    </source>
</evidence>
<dbReference type="OrthoDB" id="9812878at2"/>
<dbReference type="EMBL" id="CP032416">
    <property type="protein sequence ID" value="AYD40158.1"/>
    <property type="molecule type" value="Genomic_DNA"/>
</dbReference>